<dbReference type="STRING" id="304371.MCP_2032"/>
<sequence>MATDMAGENPDVLERIDLEGDFPDIDDVEGYVEQENYYDHTKVDRTYFYRLGNTLSITFVPCADVDCEGVIYVRDIIALAYGRRRRHLEGNFPCGVCKENERRGKWRKAKFSIDVKYKQPRQEPREGPSVPSPEDRYDLY</sequence>
<evidence type="ECO:0000256" key="1">
    <source>
        <dbReference type="SAM" id="MobiDB-lite"/>
    </source>
</evidence>
<proteinExistence type="predicted"/>
<dbReference type="AlphaFoldDB" id="D1Z082"/>
<dbReference type="eggNOG" id="arCOG13237">
    <property type="taxonomic scope" value="Archaea"/>
</dbReference>
<organism evidence="2 3">
    <name type="scientific">Methanocella paludicola (strain DSM 17711 / JCM 13418 / NBRC 101707 / SANAE)</name>
    <dbReference type="NCBI Taxonomy" id="304371"/>
    <lineage>
        <taxon>Archaea</taxon>
        <taxon>Methanobacteriati</taxon>
        <taxon>Methanobacteriota</taxon>
        <taxon>Stenosarchaea group</taxon>
        <taxon>Methanomicrobia</taxon>
        <taxon>Methanocellales</taxon>
        <taxon>Methanocellaceae</taxon>
        <taxon>Methanocella</taxon>
    </lineage>
</organism>
<gene>
    <name evidence="2" type="ordered locus">MCP_2032</name>
</gene>
<feature type="region of interest" description="Disordered" evidence="1">
    <location>
        <begin position="118"/>
        <end position="140"/>
    </location>
</feature>
<dbReference type="Proteomes" id="UP000001882">
    <property type="component" value="Chromosome"/>
</dbReference>
<reference evidence="3" key="3">
    <citation type="journal article" date="2011" name="PLoS ONE">
        <title>Genome sequence of a mesophilic hydrogenotrophic methanogen Methanocella paludicola, the first cultivated representative of the order Methanocellales.</title>
        <authorList>
            <person name="Sakai S."/>
            <person name="Takaki Y."/>
            <person name="Shimamura S."/>
            <person name="Sekine M."/>
            <person name="Tajima T."/>
            <person name="Kosugi H."/>
            <person name="Ichikawa N."/>
            <person name="Tasumi E."/>
            <person name="Hiraki A.T."/>
            <person name="Shimizu A."/>
            <person name="Kato Y."/>
            <person name="Nishiko R."/>
            <person name="Mori K."/>
            <person name="Fujita N."/>
            <person name="Imachi H."/>
            <person name="Takai K."/>
        </authorList>
    </citation>
    <scope>NUCLEOTIDE SEQUENCE [LARGE SCALE GENOMIC DNA]</scope>
    <source>
        <strain evidence="3">DSM 17711 / JCM 13418 / NBRC 101707 / SANAE</strain>
    </source>
</reference>
<dbReference type="InParanoid" id="D1Z082"/>
<keyword evidence="3" id="KW-1185">Reference proteome</keyword>
<reference evidence="2 3" key="2">
    <citation type="journal article" date="2008" name="Int. J. Syst. Evol. Microbiol.">
        <title>Methanocella paludicola gen. nov., sp. nov., a methane-producing archaeon, the first isolate of the lineage 'Rice Cluster I', and proposal of the new archaeal order Methanocellales ord. nov.</title>
        <authorList>
            <person name="Sakai S."/>
            <person name="Imachi H."/>
            <person name="Hanada S."/>
            <person name="Ohashi A."/>
            <person name="Harada H."/>
            <person name="Kamagata Y."/>
        </authorList>
    </citation>
    <scope>NUCLEOTIDE SEQUENCE [LARGE SCALE GENOMIC DNA]</scope>
    <source>
        <strain evidence="3">DSM 17711 / JCM 13418 / NBRC 101707 / SANAE</strain>
    </source>
</reference>
<evidence type="ECO:0000313" key="3">
    <source>
        <dbReference type="Proteomes" id="UP000001882"/>
    </source>
</evidence>
<reference evidence="2 3" key="1">
    <citation type="journal article" date="2007" name="Appl. Environ. Microbiol.">
        <title>Isolation of key methanogens for global methane emission from rice paddy fields: a novel isolate affiliated with the clone cluster rice cluster I.</title>
        <authorList>
            <person name="Sakai S."/>
            <person name="Imachi H."/>
            <person name="Sekiguchi Y."/>
            <person name="Ohashi A."/>
            <person name="Harada H."/>
            <person name="Kamagata Y."/>
        </authorList>
    </citation>
    <scope>NUCLEOTIDE SEQUENCE [LARGE SCALE GENOMIC DNA]</scope>
    <source>
        <strain evidence="3">DSM 17711 / JCM 13418 / NBRC 101707 / SANAE</strain>
    </source>
</reference>
<accession>D1Z082</accession>
<dbReference type="GeneID" id="8681890"/>
<name>D1Z082_METPS</name>
<dbReference type="EMBL" id="AP011532">
    <property type="protein sequence ID" value="BAI62104.1"/>
    <property type="molecule type" value="Genomic_DNA"/>
</dbReference>
<dbReference type="RefSeq" id="WP_012900778.1">
    <property type="nucleotide sequence ID" value="NC_013665.1"/>
</dbReference>
<evidence type="ECO:0000313" key="2">
    <source>
        <dbReference type="EMBL" id="BAI62104.1"/>
    </source>
</evidence>
<dbReference type="KEGG" id="mpd:MCP_2032"/>
<protein>
    <submittedName>
        <fullName evidence="2">Uncharacterized protein</fullName>
    </submittedName>
</protein>